<dbReference type="EMBL" id="FNQB01000003">
    <property type="protein sequence ID" value="SDZ51844.1"/>
    <property type="molecule type" value="Genomic_DNA"/>
</dbReference>
<dbReference type="SUPFAM" id="SSF51735">
    <property type="entry name" value="NAD(P)-binding Rossmann-fold domains"/>
    <property type="match status" value="1"/>
</dbReference>
<evidence type="ECO:0000256" key="3">
    <source>
        <dbReference type="ARBA" id="ARBA00023027"/>
    </source>
</evidence>
<dbReference type="Gene3D" id="3.40.50.720">
    <property type="entry name" value="NAD(P)-binding Rossmann-like Domain"/>
    <property type="match status" value="1"/>
</dbReference>
<dbReference type="PANTHER" id="PTHR43580:SF2">
    <property type="entry name" value="CYTOKINE-LIKE NUCLEAR FACTOR N-PAC"/>
    <property type="match status" value="1"/>
</dbReference>
<dbReference type="Pfam" id="PF14833">
    <property type="entry name" value="NAD_binding_11"/>
    <property type="match status" value="1"/>
</dbReference>
<dbReference type="GO" id="GO:0051287">
    <property type="term" value="F:NAD binding"/>
    <property type="evidence" value="ECO:0007669"/>
    <property type="project" value="InterPro"/>
</dbReference>
<sequence>MTAAPVAVIGTGRMGAAMVGRLAGAGHPVTVYNRTPSRAAGLPAVVAPTPAEAVAGAAFVVVSLADDDAVRAVYADLVGGLTPDAIVLETSTIHPDTVRELAAAVGDGRLLDSPVSGSVALVSQGALTALVGGSAEALEQARPVLSTFASRVLHLGPQGSGATMKLVVNSVIHGLNQAVAEALVLAERAGIDRTAAYDVLAASAVAAPFVAYKRDAYVNPDAAGVAFALDLVAKDLRLIDALATSVGARMPQLAANAAVVADAVDGGYGAQDMSALAALLRSGVTD</sequence>
<keyword evidence="3" id="KW-0520">NAD</keyword>
<accession>A0A1H3TNM9</accession>
<dbReference type="AlphaFoldDB" id="A0A1H3TNM9"/>
<dbReference type="Proteomes" id="UP000199632">
    <property type="component" value="Unassembled WGS sequence"/>
</dbReference>
<dbReference type="InterPro" id="IPR013328">
    <property type="entry name" value="6PGD_dom2"/>
</dbReference>
<evidence type="ECO:0000256" key="4">
    <source>
        <dbReference type="PIRSR" id="PIRSR000103-1"/>
    </source>
</evidence>
<dbReference type="Pfam" id="PF03446">
    <property type="entry name" value="NAD_binding_2"/>
    <property type="match status" value="1"/>
</dbReference>
<dbReference type="InterPro" id="IPR051265">
    <property type="entry name" value="HIBADH-related_NP60_sf"/>
</dbReference>
<dbReference type="RefSeq" id="WP_204082567.1">
    <property type="nucleotide sequence ID" value="NZ_BOND01000001.1"/>
</dbReference>
<dbReference type="SUPFAM" id="SSF48179">
    <property type="entry name" value="6-phosphogluconate dehydrogenase C-terminal domain-like"/>
    <property type="match status" value="1"/>
</dbReference>
<dbReference type="InterPro" id="IPR036291">
    <property type="entry name" value="NAD(P)-bd_dom_sf"/>
</dbReference>
<dbReference type="PANTHER" id="PTHR43580">
    <property type="entry name" value="OXIDOREDUCTASE GLYR1-RELATED"/>
    <property type="match status" value="1"/>
</dbReference>
<evidence type="ECO:0000313" key="7">
    <source>
        <dbReference type="EMBL" id="SDZ51844.1"/>
    </source>
</evidence>
<protein>
    <submittedName>
        <fullName evidence="7">3-hydroxyisobutyrate dehydrogenase/2-hydroxy-3-oxopropionate reductase</fullName>
    </submittedName>
</protein>
<evidence type="ECO:0000259" key="6">
    <source>
        <dbReference type="Pfam" id="PF14833"/>
    </source>
</evidence>
<evidence type="ECO:0000256" key="1">
    <source>
        <dbReference type="ARBA" id="ARBA00009080"/>
    </source>
</evidence>
<dbReference type="InterPro" id="IPR006115">
    <property type="entry name" value="6PGDH_NADP-bd"/>
</dbReference>
<dbReference type="GO" id="GO:0050661">
    <property type="term" value="F:NADP binding"/>
    <property type="evidence" value="ECO:0007669"/>
    <property type="project" value="InterPro"/>
</dbReference>
<keyword evidence="2" id="KW-0560">Oxidoreductase</keyword>
<evidence type="ECO:0000256" key="2">
    <source>
        <dbReference type="ARBA" id="ARBA00023002"/>
    </source>
</evidence>
<dbReference type="GO" id="GO:0016491">
    <property type="term" value="F:oxidoreductase activity"/>
    <property type="evidence" value="ECO:0007669"/>
    <property type="project" value="UniProtKB-KW"/>
</dbReference>
<feature type="domain" description="6-phosphogluconate dehydrogenase NADP-binding" evidence="5">
    <location>
        <begin position="6"/>
        <end position="156"/>
    </location>
</feature>
<dbReference type="PIRSF" id="PIRSF000103">
    <property type="entry name" value="HIBADH"/>
    <property type="match status" value="1"/>
</dbReference>
<dbReference type="Gene3D" id="1.10.1040.10">
    <property type="entry name" value="N-(1-d-carboxylethyl)-l-norvaline Dehydrogenase, domain 2"/>
    <property type="match status" value="1"/>
</dbReference>
<evidence type="ECO:0000259" key="5">
    <source>
        <dbReference type="Pfam" id="PF03446"/>
    </source>
</evidence>
<feature type="domain" description="3-hydroxyisobutyrate dehydrogenase-like NAD-binding" evidence="6">
    <location>
        <begin position="159"/>
        <end position="279"/>
    </location>
</feature>
<reference evidence="8" key="1">
    <citation type="submission" date="2016-10" db="EMBL/GenBank/DDBJ databases">
        <authorList>
            <person name="Varghese N."/>
            <person name="Submissions S."/>
        </authorList>
    </citation>
    <scope>NUCLEOTIDE SEQUENCE [LARGE SCALE GENOMIC DNA]</scope>
    <source>
        <strain evidence="8">DSM 44718</strain>
    </source>
</reference>
<proteinExistence type="inferred from homology"/>
<evidence type="ECO:0000313" key="8">
    <source>
        <dbReference type="Proteomes" id="UP000199632"/>
    </source>
</evidence>
<comment type="similarity">
    <text evidence="1">Belongs to the HIBADH-related family.</text>
</comment>
<dbReference type="InterPro" id="IPR015815">
    <property type="entry name" value="HIBADH-related"/>
</dbReference>
<gene>
    <name evidence="7" type="ORF">SAMN05421684_6115</name>
</gene>
<name>A0A1H3TNM9_9ACTN</name>
<organism evidence="7 8">
    <name type="scientific">Asanoa ishikariensis</name>
    <dbReference type="NCBI Taxonomy" id="137265"/>
    <lineage>
        <taxon>Bacteria</taxon>
        <taxon>Bacillati</taxon>
        <taxon>Actinomycetota</taxon>
        <taxon>Actinomycetes</taxon>
        <taxon>Micromonosporales</taxon>
        <taxon>Micromonosporaceae</taxon>
        <taxon>Asanoa</taxon>
    </lineage>
</organism>
<dbReference type="InterPro" id="IPR029154">
    <property type="entry name" value="HIBADH-like_NADP-bd"/>
</dbReference>
<dbReference type="InterPro" id="IPR008927">
    <property type="entry name" value="6-PGluconate_DH-like_C_sf"/>
</dbReference>
<keyword evidence="8" id="KW-1185">Reference proteome</keyword>
<feature type="active site" evidence="4">
    <location>
        <position position="165"/>
    </location>
</feature>
<dbReference type="STRING" id="137265.SAMN05421684_6115"/>